<accession>U1LZ75</accession>
<evidence type="ECO:0000259" key="11">
    <source>
        <dbReference type="Pfam" id="PF08244"/>
    </source>
</evidence>
<dbReference type="InterPro" id="IPR006232">
    <property type="entry name" value="Suc6P_hydrolase"/>
</dbReference>
<dbReference type="AlphaFoldDB" id="U1LZ75"/>
<gene>
    <name evidence="12" type="ORF">M467_10255</name>
</gene>
<dbReference type="STRING" id="1385984.GCA_000702565_00510"/>
<keyword evidence="9" id="KW-0963">Cytoplasm</keyword>
<dbReference type="InterPro" id="IPR013320">
    <property type="entry name" value="ConA-like_dom_sf"/>
</dbReference>
<feature type="domain" description="Glycosyl hydrolase family 32 N-terminal" evidence="10">
    <location>
        <begin position="30"/>
        <end position="332"/>
    </location>
</feature>
<evidence type="ECO:0000256" key="6">
    <source>
        <dbReference type="ARBA" id="ARBA00023295"/>
    </source>
</evidence>
<dbReference type="SMART" id="SM00640">
    <property type="entry name" value="Glyco_32"/>
    <property type="match status" value="1"/>
</dbReference>
<dbReference type="Pfam" id="PF00251">
    <property type="entry name" value="Glyco_hydro_32N"/>
    <property type="match status" value="1"/>
</dbReference>
<dbReference type="SUPFAM" id="SSF75005">
    <property type="entry name" value="Arabinanase/levansucrase/invertase"/>
    <property type="match status" value="1"/>
</dbReference>
<evidence type="ECO:0000313" key="12">
    <source>
        <dbReference type="EMBL" id="ERG67662.1"/>
    </source>
</evidence>
<comment type="caution">
    <text evidence="12">The sequence shown here is derived from an EMBL/GenBank/DDBJ whole genome shotgun (WGS) entry which is preliminary data.</text>
</comment>
<dbReference type="InterPro" id="IPR051214">
    <property type="entry name" value="GH32_Enzymes"/>
</dbReference>
<keyword evidence="5 8" id="KW-0378">Hydrolase</keyword>
<comment type="subcellular location">
    <subcellularLocation>
        <location evidence="9">Cytoplasm</location>
    </subcellularLocation>
</comment>
<dbReference type="CDD" id="cd08996">
    <property type="entry name" value="GH32_FFase"/>
    <property type="match status" value="1"/>
</dbReference>
<comment type="function">
    <text evidence="9">Enables the bacterium to metabolize sucrose as a sole carbon source.</text>
</comment>
<dbReference type="PANTHER" id="PTHR43101:SF1">
    <property type="entry name" value="BETA-FRUCTOSIDASE"/>
    <property type="match status" value="1"/>
</dbReference>
<feature type="domain" description="Glycosyl hydrolase family 32 C-terminal" evidence="11">
    <location>
        <begin position="337"/>
        <end position="486"/>
    </location>
</feature>
<dbReference type="Proteomes" id="UP000016464">
    <property type="component" value="Unassembled WGS sequence"/>
</dbReference>
<evidence type="ECO:0000256" key="7">
    <source>
        <dbReference type="ARBA" id="ARBA00033367"/>
    </source>
</evidence>
<comment type="pathway">
    <text evidence="1 9">Glycan biosynthesis; sucrose metabolism.</text>
</comment>
<dbReference type="SUPFAM" id="SSF49899">
    <property type="entry name" value="Concanavalin A-like lectins/glucanases"/>
    <property type="match status" value="1"/>
</dbReference>
<evidence type="ECO:0000256" key="2">
    <source>
        <dbReference type="ARBA" id="ARBA00009902"/>
    </source>
</evidence>
<evidence type="ECO:0000256" key="1">
    <source>
        <dbReference type="ARBA" id="ARBA00004914"/>
    </source>
</evidence>
<dbReference type="eggNOG" id="COG1621">
    <property type="taxonomic scope" value="Bacteria"/>
</dbReference>
<dbReference type="Pfam" id="PF08244">
    <property type="entry name" value="Glyco_hydro_32C"/>
    <property type="match status" value="1"/>
</dbReference>
<dbReference type="InterPro" id="IPR023296">
    <property type="entry name" value="Glyco_hydro_beta-prop_sf"/>
</dbReference>
<protein>
    <recommendedName>
        <fullName evidence="4 8">Sucrose-6-phosphate hydrolase</fullName>
        <ecNumber evidence="3 8">3.2.1.26</ecNumber>
    </recommendedName>
    <alternativeName>
        <fullName evidence="7 9">Invertase</fullName>
    </alternativeName>
</protein>
<comment type="similarity">
    <text evidence="2 8">Belongs to the glycosyl hydrolase 32 family.</text>
</comment>
<dbReference type="UniPathway" id="UPA00238"/>
<dbReference type="GO" id="GO:0005985">
    <property type="term" value="P:sucrose metabolic process"/>
    <property type="evidence" value="ECO:0007669"/>
    <property type="project" value="UniProtKB-UniPathway"/>
</dbReference>
<dbReference type="PANTHER" id="PTHR43101">
    <property type="entry name" value="BETA-FRUCTOSIDASE"/>
    <property type="match status" value="1"/>
</dbReference>
<evidence type="ECO:0000256" key="5">
    <source>
        <dbReference type="ARBA" id="ARBA00022801"/>
    </source>
</evidence>
<evidence type="ECO:0000256" key="8">
    <source>
        <dbReference type="RuleBase" id="RU362110"/>
    </source>
</evidence>
<dbReference type="EMBL" id="ATCL01000014">
    <property type="protein sequence ID" value="ERG67662.1"/>
    <property type="molecule type" value="Genomic_DNA"/>
</dbReference>
<dbReference type="OrthoDB" id="9759709at2"/>
<evidence type="ECO:0000256" key="9">
    <source>
        <dbReference type="RuleBase" id="RU365015"/>
    </source>
</evidence>
<keyword evidence="13" id="KW-1185">Reference proteome</keyword>
<reference evidence="12 13" key="1">
    <citation type="journal article" date="2013" name="Genome Announc.">
        <title>Draft Genome Sequence of Exiguobacterium pavilionensis Strain RW-2, with Wide Thermal, Salinity, and pH Tolerance, Isolated from Modern Freshwater Microbialites.</title>
        <authorList>
            <person name="White R.A.III."/>
            <person name="Grassa C.J."/>
            <person name="Suttle C.A."/>
        </authorList>
    </citation>
    <scope>NUCLEOTIDE SEQUENCE [LARGE SCALE GENOMIC DNA]</scope>
    <source>
        <strain evidence="12 13">RW-2</strain>
    </source>
</reference>
<evidence type="ECO:0000256" key="3">
    <source>
        <dbReference type="ARBA" id="ARBA00012758"/>
    </source>
</evidence>
<dbReference type="GO" id="GO:0005737">
    <property type="term" value="C:cytoplasm"/>
    <property type="evidence" value="ECO:0007669"/>
    <property type="project" value="UniProtKB-SubCell"/>
</dbReference>
<dbReference type="RefSeq" id="WP_021066225.1">
    <property type="nucleotide sequence ID" value="NZ_ATCL01000014.1"/>
</dbReference>
<dbReference type="EC" id="3.2.1.26" evidence="3 8"/>
<name>U1LZ75_9BACL</name>
<dbReference type="NCBIfam" id="TIGR01322">
    <property type="entry name" value="scrB_fam"/>
    <property type="match status" value="1"/>
</dbReference>
<dbReference type="Gene3D" id="2.60.120.560">
    <property type="entry name" value="Exo-inulinase, domain 1"/>
    <property type="match status" value="1"/>
</dbReference>
<evidence type="ECO:0000256" key="4">
    <source>
        <dbReference type="ARBA" id="ARBA00019623"/>
    </source>
</evidence>
<evidence type="ECO:0000313" key="13">
    <source>
        <dbReference type="Proteomes" id="UP000016464"/>
    </source>
</evidence>
<keyword evidence="6 8" id="KW-0326">Glycosidase</keyword>
<keyword evidence="9" id="KW-0119">Carbohydrate metabolism</keyword>
<dbReference type="GO" id="GO:0004564">
    <property type="term" value="F:beta-fructofuranosidase activity"/>
    <property type="evidence" value="ECO:0007669"/>
    <property type="project" value="UniProtKB-EC"/>
</dbReference>
<evidence type="ECO:0000259" key="10">
    <source>
        <dbReference type="Pfam" id="PF00251"/>
    </source>
</evidence>
<organism evidence="12 13">
    <name type="scientific">Exiguobacterium chiriqhucha RW-2</name>
    <dbReference type="NCBI Taxonomy" id="1345023"/>
    <lineage>
        <taxon>Bacteria</taxon>
        <taxon>Bacillati</taxon>
        <taxon>Bacillota</taxon>
        <taxon>Bacilli</taxon>
        <taxon>Bacillales</taxon>
        <taxon>Bacillales Family XII. Incertae Sedis</taxon>
        <taxon>Exiguobacterium</taxon>
    </lineage>
</organism>
<dbReference type="InterPro" id="IPR013148">
    <property type="entry name" value="Glyco_hydro_32_N"/>
</dbReference>
<dbReference type="InterPro" id="IPR013189">
    <property type="entry name" value="Glyco_hydro_32_C"/>
</dbReference>
<comment type="catalytic activity">
    <reaction evidence="8">
        <text>Hydrolysis of terminal non-reducing beta-D-fructofuranoside residues in beta-D-fructofuranosides.</text>
        <dbReference type="EC" id="3.2.1.26"/>
    </reaction>
</comment>
<dbReference type="Gene3D" id="2.115.10.20">
    <property type="entry name" value="Glycosyl hydrolase domain, family 43"/>
    <property type="match status" value="1"/>
</dbReference>
<sequence length="494" mass="56341">MLTHTTQTEADKAVAEAKAKLDTTYRLGYHIMAPANWINDPNGLIHYKGEYHVFYQHHPYDENWGPMHWGHVKSKDLVHWEHLPIAIAPTEEYERDGCFSGSAVDDNGVLTLIYTGNLFIDKEKDILDQSQCIATSTDGIHFEKHPENPVIPTHPEDGSGHFRDPKVWKHEDEWYMVLGTRKGDIGKAILYKSADLKEWQYLGVLGESDGTEGYMWECPDFFELDGEHVLLFSPQGMKPEGDRYQNLFQTGYMTGSFDYETNTFDRGAFKELDYGHDFYAVQTLLDDKGRRIAIGWMDMWESEMPTKEHGWAGALTLPRVLTRMEDGRIKMEPVEELTALRSKRFDLDLSTIEDTEIVTNVTEELLEVEVEFSLRDVTAEAFGIKLRRSEDGKQETVIRFSTKTQQLSLDRTKSGVGVDGVRTVEVEGEDDVLSLRLFLDRSSVEVFANGGTTVMTSRIYPDPTSLGLSFYAEGGRVDIKSCRVWSLSDVWNEQ</sequence>
<proteinExistence type="inferred from homology"/>
<dbReference type="PATRIC" id="fig|1345023.5.peg.1061"/>
<dbReference type="InterPro" id="IPR001362">
    <property type="entry name" value="Glyco_hydro_32"/>
</dbReference>